<sequence>MSRLMSLFSSDDLVPEVVESHPLHELCSAATHMYPPANAMLAGIDHNDCRPSAITHTYPPQLALSSNKESAMELDNPWQFVRRVRDDDEQPPNKVFLKEVDRSSKLREDVRELNFSNHDLLLRKCHAQITSNVRKSQMQSAIAQHQQQNQSLQRDSANALASLDENHRKEVAELQNNMVLDRQKAQTEAHAEIECFLAEKESRFEHEMGLARDRLLADNESELTCLDAKYSSKINLLDNQIRHANTLSPAFAPAWRHLVGKKPVATCTNVVGFSPIPGSSSESDADEEPQTDSRPSLTSLLGDVPITNATIGMLAEALAKVLQTPQTTSSRGPCPRRKWLKPPVESFTDTQRQDNKANVRELFKNAFHATKDEEFMLHVSASHEAILSFAHETGPGPDPLAMQWDMTTTHNSMWNQHVIYLLCSQYATMQVANGWARRSSQSIRDNITLKFGQCCKCWRRAQPLSLSDGTRETVQQVGDRLMDQTNERLRLARVLTCRATKFETRKKVTSTLLSDRIATGKHDQAVWEYLQGIVENLGKDGMSSDESEHEDGDVQVFRRKSMPWRADFTHEMQIIDQQCLMGAAVFTPCGSKPAKCLRNAKSKSSQTAIEGLPRAFYDASWLIDQRSSFTVSKKKFQRMEIIVAHQ</sequence>
<comment type="caution">
    <text evidence="3">The sequence shown here is derived from an EMBL/GenBank/DDBJ whole genome shotgun (WGS) entry which is preliminary data.</text>
</comment>
<keyword evidence="1" id="KW-0175">Coiled coil</keyword>
<dbReference type="EMBL" id="JABBWD010000037">
    <property type="protein sequence ID" value="KAG1774993.1"/>
    <property type="molecule type" value="Genomic_DNA"/>
</dbReference>
<gene>
    <name evidence="3" type="ORF">EV702DRAFT_1199843</name>
</gene>
<evidence type="ECO:0000256" key="1">
    <source>
        <dbReference type="SAM" id="Coils"/>
    </source>
</evidence>
<feature type="region of interest" description="Disordered" evidence="2">
    <location>
        <begin position="275"/>
        <end position="301"/>
    </location>
</feature>
<name>A0A9P7D0U8_9AGAM</name>
<organism evidence="3 4">
    <name type="scientific">Suillus placidus</name>
    <dbReference type="NCBI Taxonomy" id="48579"/>
    <lineage>
        <taxon>Eukaryota</taxon>
        <taxon>Fungi</taxon>
        <taxon>Dikarya</taxon>
        <taxon>Basidiomycota</taxon>
        <taxon>Agaricomycotina</taxon>
        <taxon>Agaricomycetes</taxon>
        <taxon>Agaricomycetidae</taxon>
        <taxon>Boletales</taxon>
        <taxon>Suillineae</taxon>
        <taxon>Suillaceae</taxon>
        <taxon>Suillus</taxon>
    </lineage>
</organism>
<dbReference type="OrthoDB" id="3224221at2759"/>
<dbReference type="AlphaFoldDB" id="A0A9P7D0U8"/>
<evidence type="ECO:0000256" key="2">
    <source>
        <dbReference type="SAM" id="MobiDB-lite"/>
    </source>
</evidence>
<accession>A0A9P7D0U8</accession>
<reference evidence="3" key="1">
    <citation type="journal article" date="2020" name="New Phytol.">
        <title>Comparative genomics reveals dynamic genome evolution in host specialist ectomycorrhizal fungi.</title>
        <authorList>
            <person name="Lofgren L.A."/>
            <person name="Nguyen N.H."/>
            <person name="Vilgalys R."/>
            <person name="Ruytinx J."/>
            <person name="Liao H.L."/>
            <person name="Branco S."/>
            <person name="Kuo A."/>
            <person name="LaButti K."/>
            <person name="Lipzen A."/>
            <person name="Andreopoulos W."/>
            <person name="Pangilinan J."/>
            <person name="Riley R."/>
            <person name="Hundley H."/>
            <person name="Na H."/>
            <person name="Barry K."/>
            <person name="Grigoriev I.V."/>
            <person name="Stajich J.E."/>
            <person name="Kennedy P.G."/>
        </authorList>
    </citation>
    <scope>NUCLEOTIDE SEQUENCE</scope>
    <source>
        <strain evidence="3">DOB743</strain>
    </source>
</reference>
<evidence type="ECO:0000313" key="3">
    <source>
        <dbReference type="EMBL" id="KAG1774993.1"/>
    </source>
</evidence>
<protein>
    <submittedName>
        <fullName evidence="3">Uncharacterized protein</fullName>
    </submittedName>
</protein>
<evidence type="ECO:0000313" key="4">
    <source>
        <dbReference type="Proteomes" id="UP000714275"/>
    </source>
</evidence>
<feature type="coiled-coil region" evidence="1">
    <location>
        <begin position="135"/>
        <end position="162"/>
    </location>
</feature>
<proteinExistence type="predicted"/>
<keyword evidence="4" id="KW-1185">Reference proteome</keyword>
<dbReference type="Proteomes" id="UP000714275">
    <property type="component" value="Unassembled WGS sequence"/>
</dbReference>